<dbReference type="InterPro" id="IPR036380">
    <property type="entry name" value="Isochorismatase-like_sf"/>
</dbReference>
<name>A0ABV2D664_9HYPH</name>
<dbReference type="InterPro" id="IPR000868">
    <property type="entry name" value="Isochorismatase-like_dom"/>
</dbReference>
<evidence type="ECO:0000256" key="1">
    <source>
        <dbReference type="ARBA" id="ARBA00022801"/>
    </source>
</evidence>
<dbReference type="Proteomes" id="UP001548832">
    <property type="component" value="Unassembled WGS sequence"/>
</dbReference>
<feature type="domain" description="Isochorismatase-like" evidence="2">
    <location>
        <begin position="12"/>
        <end position="156"/>
    </location>
</feature>
<dbReference type="EMBL" id="JBEWSZ010000001">
    <property type="protein sequence ID" value="MET2825516.1"/>
    <property type="molecule type" value="Genomic_DNA"/>
</dbReference>
<dbReference type="InterPro" id="IPR050272">
    <property type="entry name" value="Isochorismatase-like_hydrls"/>
</dbReference>
<keyword evidence="1" id="KW-0378">Hydrolase</keyword>
<dbReference type="SUPFAM" id="SSF52499">
    <property type="entry name" value="Isochorismatase-like hydrolases"/>
    <property type="match status" value="1"/>
</dbReference>
<organism evidence="3 4">
    <name type="scientific">Mesorhizobium shangrilense</name>
    <dbReference type="NCBI Taxonomy" id="460060"/>
    <lineage>
        <taxon>Bacteria</taxon>
        <taxon>Pseudomonadati</taxon>
        <taxon>Pseudomonadota</taxon>
        <taxon>Alphaproteobacteria</taxon>
        <taxon>Hyphomicrobiales</taxon>
        <taxon>Phyllobacteriaceae</taxon>
        <taxon>Mesorhizobium</taxon>
    </lineage>
</organism>
<dbReference type="RefSeq" id="WP_354457610.1">
    <property type="nucleotide sequence ID" value="NZ_JBEWSZ010000001.1"/>
</dbReference>
<proteinExistence type="predicted"/>
<sequence>MSEPALPSSAPLVVIDLQTGMFDGVHEPPIHDAEGVVERTKALIEWARRGGRKVAFIRHDGPAGDPLAPGEPGWPVWPALGQAGDEPTFAKSVRDAFSNPAFADWVAGQGAGAVVLAGAQTDFCVAATVKGAMARGLGVTVVKDAHSTLDSASETAGEIIARHNAEFAGAGATLVTAEALVGR</sequence>
<evidence type="ECO:0000313" key="3">
    <source>
        <dbReference type="EMBL" id="MET2825516.1"/>
    </source>
</evidence>
<dbReference type="PANTHER" id="PTHR43540">
    <property type="entry name" value="PEROXYUREIDOACRYLATE/UREIDOACRYLATE AMIDOHYDROLASE-RELATED"/>
    <property type="match status" value="1"/>
</dbReference>
<dbReference type="Gene3D" id="3.40.50.850">
    <property type="entry name" value="Isochorismatase-like"/>
    <property type="match status" value="1"/>
</dbReference>
<evidence type="ECO:0000313" key="4">
    <source>
        <dbReference type="Proteomes" id="UP001548832"/>
    </source>
</evidence>
<protein>
    <submittedName>
        <fullName evidence="3">Isochorismatase family protein</fullName>
    </submittedName>
</protein>
<keyword evidence="4" id="KW-1185">Reference proteome</keyword>
<reference evidence="3 4" key="1">
    <citation type="submission" date="2024-06" db="EMBL/GenBank/DDBJ databases">
        <authorList>
            <person name="Kim D.-U."/>
        </authorList>
    </citation>
    <scope>NUCLEOTIDE SEQUENCE [LARGE SCALE GENOMIC DNA]</scope>
    <source>
        <strain evidence="3 4">KACC15460</strain>
    </source>
</reference>
<evidence type="ECO:0000259" key="2">
    <source>
        <dbReference type="Pfam" id="PF00857"/>
    </source>
</evidence>
<comment type="caution">
    <text evidence="3">The sequence shown here is derived from an EMBL/GenBank/DDBJ whole genome shotgun (WGS) entry which is preliminary data.</text>
</comment>
<gene>
    <name evidence="3" type="ORF">ABVQ20_00835</name>
</gene>
<accession>A0ABV2D664</accession>
<dbReference type="Pfam" id="PF00857">
    <property type="entry name" value="Isochorismatase"/>
    <property type="match status" value="1"/>
</dbReference>